<evidence type="ECO:0000256" key="3">
    <source>
        <dbReference type="SAM" id="Phobius"/>
    </source>
</evidence>
<accession>A0A0F4GBJ7</accession>
<keyword evidence="6" id="KW-1185">Reference proteome</keyword>
<dbReference type="InterPro" id="IPR050316">
    <property type="entry name" value="Tyrosinase/Hemocyanin"/>
</dbReference>
<keyword evidence="2" id="KW-0186">Copper</keyword>
<dbReference type="PANTHER" id="PTHR11474">
    <property type="entry name" value="TYROSINASE FAMILY MEMBER"/>
    <property type="match status" value="1"/>
</dbReference>
<sequence>MFPPWKDRRIFKSYNPLPGQDEHEAGCRTEDLNRPSRQDRLRVGILWLAAGLAALASLMLTLRAYLLPSLYGVCQNPAVRQEWRTLSSDQQLHYIEAVSCLMRGPSAVDPRTSLYDDFIYTHLKAGSYSHYAAAFLAWHRLFIHHYEQTLKNTCGFKGRLPYWDWTLDWNDLSSSPVWDVVHGFGGDGSAEGEVVLQNGRCVTDGPFANSIRAYKAIRGEHDRVAHEISFDPHCLSRGFKNDSLLDVLQSLVSPSSVQEILAQSDYEAFFEAFETGAHNAIPQFISGDFLSFAAPNDPVFWLHHTQVDRLWWLWQQQEPGTRLKQFSGPDRDFRYTEGGNRSSLGDNLPMAGLFGELSVAETTDGGELVEFDIPRVLQSRKGSELAALYHAPDYNTGDGALAPTQELSKFAADRRVTVTPSAVSIKRNKDALSLRRQYVTALRQADDSQILATSRQMHREASNILYGDNLIEIRLTLYPVTLNGTVCEGELGRRRGSKLTRPAWLQRVQHLRIEVPSINEMPIFAGIQHLEGGSLPRSAVPLVAEEGLRNLCEFLAKKHRLRSMRIASATISLEDIVSTTRTFLYSPRLLGGVRQEYEGDIPEVMRNEVA</sequence>
<evidence type="ECO:0000259" key="4">
    <source>
        <dbReference type="PROSITE" id="PS00498"/>
    </source>
</evidence>
<keyword evidence="1" id="KW-0479">Metal-binding</keyword>
<feature type="domain" description="Tyrosinase copper-binding" evidence="4">
    <location>
        <begin position="297"/>
        <end position="308"/>
    </location>
</feature>
<gene>
    <name evidence="5" type="ORF">TI39_contig4296g00011</name>
</gene>
<keyword evidence="3" id="KW-0812">Transmembrane</keyword>
<organism evidence="5 6">
    <name type="scientific">Zymoseptoria brevis</name>
    <dbReference type="NCBI Taxonomy" id="1047168"/>
    <lineage>
        <taxon>Eukaryota</taxon>
        <taxon>Fungi</taxon>
        <taxon>Dikarya</taxon>
        <taxon>Ascomycota</taxon>
        <taxon>Pezizomycotina</taxon>
        <taxon>Dothideomycetes</taxon>
        <taxon>Dothideomycetidae</taxon>
        <taxon>Mycosphaerellales</taxon>
        <taxon>Mycosphaerellaceae</taxon>
        <taxon>Zymoseptoria</taxon>
    </lineage>
</organism>
<dbReference type="Pfam" id="PF00264">
    <property type="entry name" value="Tyrosinase"/>
    <property type="match status" value="1"/>
</dbReference>
<reference evidence="5 6" key="1">
    <citation type="submission" date="2015-03" db="EMBL/GenBank/DDBJ databases">
        <title>RNA-seq based gene annotation and comparative genomics of four Zymoseptoria species reveal species-specific pathogenicity related genes and transposable element activity.</title>
        <authorList>
            <person name="Grandaubert J."/>
            <person name="Bhattacharyya A."/>
            <person name="Stukenbrock E.H."/>
        </authorList>
    </citation>
    <scope>NUCLEOTIDE SEQUENCE [LARGE SCALE GENOMIC DNA]</scope>
    <source>
        <strain evidence="5 6">Zb18110</strain>
    </source>
</reference>
<dbReference type="SUPFAM" id="SSF48056">
    <property type="entry name" value="Di-copper centre-containing domain"/>
    <property type="match status" value="1"/>
</dbReference>
<dbReference type="PRINTS" id="PR00092">
    <property type="entry name" value="TYROSINASE"/>
</dbReference>
<dbReference type="OrthoDB" id="6132182at2759"/>
<comment type="caution">
    <text evidence="5">The sequence shown here is derived from an EMBL/GenBank/DDBJ whole genome shotgun (WGS) entry which is preliminary data.</text>
</comment>
<dbReference type="Proteomes" id="UP000033647">
    <property type="component" value="Unassembled WGS sequence"/>
</dbReference>
<evidence type="ECO:0000256" key="1">
    <source>
        <dbReference type="ARBA" id="ARBA00022723"/>
    </source>
</evidence>
<keyword evidence="3" id="KW-0472">Membrane</keyword>
<dbReference type="GO" id="GO:0016491">
    <property type="term" value="F:oxidoreductase activity"/>
    <property type="evidence" value="ECO:0007669"/>
    <property type="project" value="InterPro"/>
</dbReference>
<evidence type="ECO:0000313" key="5">
    <source>
        <dbReference type="EMBL" id="KJX93555.1"/>
    </source>
</evidence>
<dbReference type="PROSITE" id="PS00498">
    <property type="entry name" value="TYROSINASE_2"/>
    <property type="match status" value="1"/>
</dbReference>
<dbReference type="PANTHER" id="PTHR11474:SF126">
    <property type="entry name" value="TYROSINASE-LIKE PROTEIN TYR-1-RELATED"/>
    <property type="match status" value="1"/>
</dbReference>
<dbReference type="Gene3D" id="1.10.1280.10">
    <property type="entry name" value="Di-copper center containing domain from catechol oxidase"/>
    <property type="match status" value="1"/>
</dbReference>
<protein>
    <recommendedName>
        <fullName evidence="4">Tyrosinase copper-binding domain-containing protein</fullName>
    </recommendedName>
</protein>
<evidence type="ECO:0000256" key="2">
    <source>
        <dbReference type="ARBA" id="ARBA00023008"/>
    </source>
</evidence>
<evidence type="ECO:0000313" key="6">
    <source>
        <dbReference type="Proteomes" id="UP000033647"/>
    </source>
</evidence>
<keyword evidence="3" id="KW-1133">Transmembrane helix</keyword>
<dbReference type="InterPro" id="IPR002227">
    <property type="entry name" value="Tyrosinase_Cu-bd"/>
</dbReference>
<dbReference type="GO" id="GO:0046872">
    <property type="term" value="F:metal ion binding"/>
    <property type="evidence" value="ECO:0007669"/>
    <property type="project" value="UniProtKB-KW"/>
</dbReference>
<dbReference type="InterPro" id="IPR008922">
    <property type="entry name" value="Di-copper_centre_dom_sf"/>
</dbReference>
<dbReference type="AlphaFoldDB" id="A0A0F4GBJ7"/>
<name>A0A0F4GBJ7_9PEZI</name>
<feature type="transmembrane region" description="Helical" evidence="3">
    <location>
        <begin position="44"/>
        <end position="66"/>
    </location>
</feature>
<dbReference type="STRING" id="1047168.A0A0F4GBJ7"/>
<proteinExistence type="predicted"/>
<dbReference type="EMBL" id="LAFY01004255">
    <property type="protein sequence ID" value="KJX93555.1"/>
    <property type="molecule type" value="Genomic_DNA"/>
</dbReference>